<dbReference type="AlphaFoldDB" id="A0A9N9MGA3"/>
<evidence type="ECO:0000313" key="1">
    <source>
        <dbReference type="EMBL" id="CAG9764219.1"/>
    </source>
</evidence>
<sequence length="163" mass="18195">MFCGVSAETSNQHVELRESRVNPKQLFHGLLCVVRDDDGLKEYLRYELAAKPPALFDGTLVRNGTKSGLIDALEEIAPPVNNFLVSTEYTVDGGFLLQRVAWARPANFSQICLHYVRYVKNHLGQKANVVFDDYESPSTKDEEHTKRNATGASTKILIDDGLP</sequence>
<protein>
    <submittedName>
        <fullName evidence="1">Uncharacterized protein</fullName>
    </submittedName>
</protein>
<gene>
    <name evidence="1" type="ORF">CEUTPL_LOCUS4863</name>
</gene>
<name>A0A9N9MGA3_9CUCU</name>
<accession>A0A9N9MGA3</accession>
<evidence type="ECO:0000313" key="2">
    <source>
        <dbReference type="Proteomes" id="UP001152799"/>
    </source>
</evidence>
<dbReference type="EMBL" id="OU892278">
    <property type="protein sequence ID" value="CAG9764219.1"/>
    <property type="molecule type" value="Genomic_DNA"/>
</dbReference>
<reference evidence="1" key="1">
    <citation type="submission" date="2022-01" db="EMBL/GenBank/DDBJ databases">
        <authorList>
            <person name="King R."/>
        </authorList>
    </citation>
    <scope>NUCLEOTIDE SEQUENCE</scope>
</reference>
<dbReference type="OrthoDB" id="6781249at2759"/>
<keyword evidence="2" id="KW-1185">Reference proteome</keyword>
<proteinExistence type="predicted"/>
<organism evidence="1 2">
    <name type="scientific">Ceutorhynchus assimilis</name>
    <name type="common">cabbage seed weevil</name>
    <dbReference type="NCBI Taxonomy" id="467358"/>
    <lineage>
        <taxon>Eukaryota</taxon>
        <taxon>Metazoa</taxon>
        <taxon>Ecdysozoa</taxon>
        <taxon>Arthropoda</taxon>
        <taxon>Hexapoda</taxon>
        <taxon>Insecta</taxon>
        <taxon>Pterygota</taxon>
        <taxon>Neoptera</taxon>
        <taxon>Endopterygota</taxon>
        <taxon>Coleoptera</taxon>
        <taxon>Polyphaga</taxon>
        <taxon>Cucujiformia</taxon>
        <taxon>Curculionidae</taxon>
        <taxon>Ceutorhynchinae</taxon>
        <taxon>Ceutorhynchus</taxon>
    </lineage>
</organism>
<dbReference type="Proteomes" id="UP001152799">
    <property type="component" value="Chromosome 2"/>
</dbReference>